<evidence type="ECO:0000256" key="1">
    <source>
        <dbReference type="SAM" id="Phobius"/>
    </source>
</evidence>
<keyword evidence="1" id="KW-0812">Transmembrane</keyword>
<dbReference type="EMBL" id="BAABRO010000006">
    <property type="protein sequence ID" value="GAA5507780.1"/>
    <property type="molecule type" value="Genomic_DNA"/>
</dbReference>
<keyword evidence="1" id="KW-0472">Membrane</keyword>
<feature type="transmembrane region" description="Helical" evidence="1">
    <location>
        <begin position="46"/>
        <end position="64"/>
    </location>
</feature>
<dbReference type="RefSeq" id="WP_345684619.1">
    <property type="nucleotide sequence ID" value="NZ_BAABRO010000006.1"/>
</dbReference>
<feature type="transmembrane region" description="Helical" evidence="1">
    <location>
        <begin position="76"/>
        <end position="95"/>
    </location>
</feature>
<evidence type="ECO:0000313" key="3">
    <source>
        <dbReference type="Proteomes" id="UP001416858"/>
    </source>
</evidence>
<dbReference type="Proteomes" id="UP001416858">
    <property type="component" value="Unassembled WGS sequence"/>
</dbReference>
<sequence>MAIAANPIASLHHSRIVYRRFAVVAMYVIAACLAAMQSAALNGGMLGILGALGLSTSATMWFWIDSHLRSRPHPWSLQFVFFLTWPLASLVYLLASRGGVRGLGYWMLHAIGLGVTVAFASVIGMLVMMLVP</sequence>
<comment type="caution">
    <text evidence="2">The sequence shown here is derived from an EMBL/GenBank/DDBJ whole genome shotgun (WGS) entry which is preliminary data.</text>
</comment>
<accession>A0ABP9VRM4</accession>
<keyword evidence="3" id="KW-1185">Reference proteome</keyword>
<reference evidence="2 3" key="1">
    <citation type="submission" date="2024-02" db="EMBL/GenBank/DDBJ databases">
        <title>Rhodopirellula caenicola NBRC 110016.</title>
        <authorList>
            <person name="Ichikawa N."/>
            <person name="Katano-Makiyama Y."/>
            <person name="Hidaka K."/>
        </authorList>
    </citation>
    <scope>NUCLEOTIDE SEQUENCE [LARGE SCALE GENOMIC DNA]</scope>
    <source>
        <strain evidence="2 3">NBRC 110016</strain>
    </source>
</reference>
<feature type="transmembrane region" description="Helical" evidence="1">
    <location>
        <begin position="107"/>
        <end position="131"/>
    </location>
</feature>
<keyword evidence="1" id="KW-1133">Transmembrane helix</keyword>
<gene>
    <name evidence="2" type="ORF">Rcae01_03237</name>
</gene>
<name>A0ABP9VRM4_9BACT</name>
<organism evidence="2 3">
    <name type="scientific">Novipirellula caenicola</name>
    <dbReference type="NCBI Taxonomy" id="1536901"/>
    <lineage>
        <taxon>Bacteria</taxon>
        <taxon>Pseudomonadati</taxon>
        <taxon>Planctomycetota</taxon>
        <taxon>Planctomycetia</taxon>
        <taxon>Pirellulales</taxon>
        <taxon>Pirellulaceae</taxon>
        <taxon>Novipirellula</taxon>
    </lineage>
</organism>
<evidence type="ECO:0000313" key="2">
    <source>
        <dbReference type="EMBL" id="GAA5507780.1"/>
    </source>
</evidence>
<protein>
    <submittedName>
        <fullName evidence="2">Uncharacterized protein</fullName>
    </submittedName>
</protein>
<proteinExistence type="predicted"/>
<feature type="transmembrane region" description="Helical" evidence="1">
    <location>
        <begin position="21"/>
        <end position="40"/>
    </location>
</feature>